<comment type="subcellular location">
    <subcellularLocation>
        <location evidence="1">Membrane</location>
        <topology evidence="1">Multi-pass membrane protein</topology>
    </subcellularLocation>
</comment>
<dbReference type="OrthoDB" id="9909019at2759"/>
<reference evidence="9" key="2">
    <citation type="journal article" date="2007" name="Science">
        <title>Draft genome sequence of the sexually transmitted pathogen Trichomonas vaginalis.</title>
        <authorList>
            <person name="Carlton J.M."/>
            <person name="Hirt R.P."/>
            <person name="Silva J.C."/>
            <person name="Delcher A.L."/>
            <person name="Schatz M."/>
            <person name="Zhao Q."/>
            <person name="Wortman J.R."/>
            <person name="Bidwell S.L."/>
            <person name="Alsmark U.C.M."/>
            <person name="Besteiro S."/>
            <person name="Sicheritz-Ponten T."/>
            <person name="Noel C.J."/>
            <person name="Dacks J.B."/>
            <person name="Foster P.G."/>
            <person name="Simillion C."/>
            <person name="Van de Peer Y."/>
            <person name="Miranda-Saavedra D."/>
            <person name="Barton G.J."/>
            <person name="Westrop G.D."/>
            <person name="Mueller S."/>
            <person name="Dessi D."/>
            <person name="Fiori P.L."/>
            <person name="Ren Q."/>
            <person name="Paulsen I."/>
            <person name="Zhang H."/>
            <person name="Bastida-Corcuera F.D."/>
            <person name="Simoes-Barbosa A."/>
            <person name="Brown M.T."/>
            <person name="Hayes R.D."/>
            <person name="Mukherjee M."/>
            <person name="Okumura C.Y."/>
            <person name="Schneider R."/>
            <person name="Smith A.J."/>
            <person name="Vanacova S."/>
            <person name="Villalvazo M."/>
            <person name="Haas B.J."/>
            <person name="Pertea M."/>
            <person name="Feldblyum T.V."/>
            <person name="Utterback T.R."/>
            <person name="Shu C.L."/>
            <person name="Osoegawa K."/>
            <person name="de Jong P.J."/>
            <person name="Hrdy I."/>
            <person name="Horvathova L."/>
            <person name="Zubacova Z."/>
            <person name="Dolezal P."/>
            <person name="Malik S.B."/>
            <person name="Logsdon J.M. Jr."/>
            <person name="Henze K."/>
            <person name="Gupta A."/>
            <person name="Wang C.C."/>
            <person name="Dunne R.L."/>
            <person name="Upcroft J.A."/>
            <person name="Upcroft P."/>
            <person name="White O."/>
            <person name="Salzberg S.L."/>
            <person name="Tang P."/>
            <person name="Chiu C.-H."/>
            <person name="Lee Y.-S."/>
            <person name="Embley T.M."/>
            <person name="Coombs G.H."/>
            <person name="Mottram J.C."/>
            <person name="Tachezy J."/>
            <person name="Fraser-Liggett C.M."/>
            <person name="Johnson P.J."/>
        </authorList>
    </citation>
    <scope>NUCLEOTIDE SEQUENCE [LARGE SCALE GENOMIC DNA]</scope>
    <source>
        <strain evidence="9">G3</strain>
    </source>
</reference>
<dbReference type="RefSeq" id="XP_001320649.1">
    <property type="nucleotide sequence ID" value="XM_001320614.1"/>
</dbReference>
<keyword evidence="2 7" id="KW-0808">Transferase</keyword>
<keyword evidence="5 7" id="KW-0472">Membrane</keyword>
<gene>
    <name evidence="9" type="ORF">TVAG_354850</name>
</gene>
<dbReference type="Proteomes" id="UP000001542">
    <property type="component" value="Unassembled WGS sequence"/>
</dbReference>
<dbReference type="GO" id="GO:0019706">
    <property type="term" value="F:protein-cysteine S-palmitoyltransferase activity"/>
    <property type="evidence" value="ECO:0000318"/>
    <property type="project" value="GO_Central"/>
</dbReference>
<dbReference type="EMBL" id="DS113378">
    <property type="protein sequence ID" value="EAY08426.1"/>
    <property type="molecule type" value="Genomic_DNA"/>
</dbReference>
<comment type="catalytic activity">
    <reaction evidence="7">
        <text>L-cysteinyl-[protein] + hexadecanoyl-CoA = S-hexadecanoyl-L-cysteinyl-[protein] + CoA</text>
        <dbReference type="Rhea" id="RHEA:36683"/>
        <dbReference type="Rhea" id="RHEA-COMP:10131"/>
        <dbReference type="Rhea" id="RHEA-COMP:11032"/>
        <dbReference type="ChEBI" id="CHEBI:29950"/>
        <dbReference type="ChEBI" id="CHEBI:57287"/>
        <dbReference type="ChEBI" id="CHEBI:57379"/>
        <dbReference type="ChEBI" id="CHEBI:74151"/>
        <dbReference type="EC" id="2.3.1.225"/>
    </reaction>
</comment>
<protein>
    <recommendedName>
        <fullName evidence="7">Palmitoyltransferase</fullName>
        <ecNumber evidence="7">2.3.1.225</ecNumber>
    </recommendedName>
</protein>
<dbReference type="InterPro" id="IPR001594">
    <property type="entry name" value="Palmitoyltrfase_DHHC"/>
</dbReference>
<dbReference type="GO" id="GO:0016020">
    <property type="term" value="C:membrane"/>
    <property type="evidence" value="ECO:0007669"/>
    <property type="project" value="UniProtKB-SubCell"/>
</dbReference>
<keyword evidence="6 7" id="KW-0012">Acyltransferase</keyword>
<dbReference type="GO" id="GO:0005794">
    <property type="term" value="C:Golgi apparatus"/>
    <property type="evidence" value="ECO:0000318"/>
    <property type="project" value="GO_Central"/>
</dbReference>
<feature type="domain" description="Palmitoyltransferase DHHC" evidence="8">
    <location>
        <begin position="159"/>
        <end position="272"/>
    </location>
</feature>
<dbReference type="AlphaFoldDB" id="A2EFX0"/>
<sequence>MNENGDTDQLLVHESYTENLQNDEINDPIDLKNIPLTSWKFEGCCCFVKTMKIEKTNKHYCGYWEISACMPSSVVFLILFAYSSYLFITFPRLSLISKIISCLQITLMMILFFWSYFSAMLSDPGYLPYNWVETRRTKYSPEEILSGTITSSDQYRFAKQNIPPSCSLSKTTGRFIIRADHICDWVTNWIGKRNHKQFILMNFYGALYAISLFVWRFFMNSVPDQAQDAIQVFLMIISASEEFIFTFILSWSMILNLIDLCENNTTITKYKQIDTPKYSVIDSMRQICGNGPLISWVCPTSAFGDNIQL</sequence>
<evidence type="ECO:0000259" key="8">
    <source>
        <dbReference type="Pfam" id="PF01529"/>
    </source>
</evidence>
<dbReference type="InParanoid" id="A2EFX0"/>
<dbReference type="OMA" id="HESYTEN"/>
<evidence type="ECO:0000256" key="4">
    <source>
        <dbReference type="ARBA" id="ARBA00022989"/>
    </source>
</evidence>
<accession>A2EFX0</accession>
<feature type="transmembrane region" description="Helical" evidence="7">
    <location>
        <begin position="198"/>
        <end position="218"/>
    </location>
</feature>
<dbReference type="eggNOG" id="KOG1315">
    <property type="taxonomic scope" value="Eukaryota"/>
</dbReference>
<dbReference type="GO" id="GO:0006612">
    <property type="term" value="P:protein targeting to membrane"/>
    <property type="evidence" value="ECO:0000318"/>
    <property type="project" value="GO_Central"/>
</dbReference>
<dbReference type="PROSITE" id="PS50216">
    <property type="entry name" value="DHHC"/>
    <property type="match status" value="1"/>
</dbReference>
<dbReference type="Pfam" id="PF01529">
    <property type="entry name" value="DHHC"/>
    <property type="match status" value="1"/>
</dbReference>
<evidence type="ECO:0000256" key="1">
    <source>
        <dbReference type="ARBA" id="ARBA00004141"/>
    </source>
</evidence>
<dbReference type="PANTHER" id="PTHR22883:SF147">
    <property type="entry name" value="PALMITOYLTRANSFERASE"/>
    <property type="match status" value="1"/>
</dbReference>
<name>A2EFX0_TRIV3</name>
<feature type="transmembrane region" description="Helical" evidence="7">
    <location>
        <begin position="230"/>
        <end position="249"/>
    </location>
</feature>
<feature type="transmembrane region" description="Helical" evidence="7">
    <location>
        <begin position="61"/>
        <end position="83"/>
    </location>
</feature>
<evidence type="ECO:0000256" key="3">
    <source>
        <dbReference type="ARBA" id="ARBA00022692"/>
    </source>
</evidence>
<dbReference type="EC" id="2.3.1.225" evidence="7"/>
<comment type="similarity">
    <text evidence="7">Belongs to the DHHC palmitoyltransferase family.</text>
</comment>
<dbReference type="InterPro" id="IPR039859">
    <property type="entry name" value="PFA4/ZDH16/20/ERF2-like"/>
</dbReference>
<keyword evidence="10" id="KW-1185">Reference proteome</keyword>
<dbReference type="KEGG" id="tva:4766325"/>
<feature type="transmembrane region" description="Helical" evidence="7">
    <location>
        <begin position="95"/>
        <end position="117"/>
    </location>
</feature>
<organism evidence="9 10">
    <name type="scientific">Trichomonas vaginalis (strain ATCC PRA-98 / G3)</name>
    <dbReference type="NCBI Taxonomy" id="412133"/>
    <lineage>
        <taxon>Eukaryota</taxon>
        <taxon>Metamonada</taxon>
        <taxon>Parabasalia</taxon>
        <taxon>Trichomonadida</taxon>
        <taxon>Trichomonadidae</taxon>
        <taxon>Trichomonas</taxon>
    </lineage>
</organism>
<evidence type="ECO:0000256" key="2">
    <source>
        <dbReference type="ARBA" id="ARBA00022679"/>
    </source>
</evidence>
<dbReference type="VEuPathDB" id="TrichDB:TVAGG3_0516160"/>
<evidence type="ECO:0000256" key="7">
    <source>
        <dbReference type="RuleBase" id="RU079119"/>
    </source>
</evidence>
<evidence type="ECO:0000313" key="9">
    <source>
        <dbReference type="EMBL" id="EAY08426.1"/>
    </source>
</evidence>
<evidence type="ECO:0000256" key="6">
    <source>
        <dbReference type="ARBA" id="ARBA00023315"/>
    </source>
</evidence>
<dbReference type="PANTHER" id="PTHR22883">
    <property type="entry name" value="ZINC FINGER DHHC DOMAIN CONTAINING PROTEIN"/>
    <property type="match status" value="1"/>
</dbReference>
<dbReference type="FunCoup" id="A2EFX0">
    <property type="interactions" value="255"/>
</dbReference>
<comment type="domain">
    <text evidence="7">The DHHC domain is required for palmitoyltransferase activity.</text>
</comment>
<evidence type="ECO:0000313" key="10">
    <source>
        <dbReference type="Proteomes" id="UP000001542"/>
    </source>
</evidence>
<keyword evidence="4 7" id="KW-1133">Transmembrane helix</keyword>
<proteinExistence type="inferred from homology"/>
<dbReference type="GO" id="GO:0005783">
    <property type="term" value="C:endoplasmic reticulum"/>
    <property type="evidence" value="ECO:0000318"/>
    <property type="project" value="GO_Central"/>
</dbReference>
<keyword evidence="3 7" id="KW-0812">Transmembrane</keyword>
<evidence type="ECO:0000256" key="5">
    <source>
        <dbReference type="ARBA" id="ARBA00023136"/>
    </source>
</evidence>
<reference evidence="9" key="1">
    <citation type="submission" date="2006-10" db="EMBL/GenBank/DDBJ databases">
        <authorList>
            <person name="Amadeo P."/>
            <person name="Zhao Q."/>
            <person name="Wortman J."/>
            <person name="Fraser-Liggett C."/>
            <person name="Carlton J."/>
        </authorList>
    </citation>
    <scope>NUCLEOTIDE SEQUENCE</scope>
    <source>
        <strain evidence="9">G3</strain>
    </source>
</reference>
<dbReference type="VEuPathDB" id="TrichDB:TVAG_354850"/>